<gene>
    <name evidence="3" type="ORF">IDM40_26585</name>
</gene>
<keyword evidence="3" id="KW-0547">Nucleotide-binding</keyword>
<feature type="domain" description="Helicase XPB/Ssl2 N-terminal" evidence="2">
    <location>
        <begin position="2"/>
        <end position="105"/>
    </location>
</feature>
<evidence type="ECO:0000256" key="1">
    <source>
        <dbReference type="SAM" id="MobiDB-lite"/>
    </source>
</evidence>
<keyword evidence="3" id="KW-0347">Helicase</keyword>
<proteinExistence type="predicted"/>
<dbReference type="Proteomes" id="UP000806528">
    <property type="component" value="Unassembled WGS sequence"/>
</dbReference>
<name>A0ABR9PEK3_9ACTN</name>
<evidence type="ECO:0000313" key="3">
    <source>
        <dbReference type="EMBL" id="MBE3002239.1"/>
    </source>
</evidence>
<sequence length="180" mass="19351">MERLLSTAADREGDGYASVWRLSATSVGRALNEGYTGALLLEELSAVAVDGSLPQTLEYLVKDTARVHGQIRVAASASCVRCVDEALAREMVADRALRDLRARLIAGTVLVSAKPPEETTALLRRAGYMPVREDESGDPVIERGRSTGGVTEDGQESARLPHVVRQQELESCARSLMGLS</sequence>
<protein>
    <submittedName>
        <fullName evidence="3">Helicase-associated domain-containing protein</fullName>
    </submittedName>
</protein>
<dbReference type="Pfam" id="PF13625">
    <property type="entry name" value="Helicase_C_3"/>
    <property type="match status" value="1"/>
</dbReference>
<accession>A0ABR9PEK3</accession>
<keyword evidence="3" id="KW-0378">Hydrolase</keyword>
<keyword evidence="3" id="KW-0067">ATP-binding</keyword>
<keyword evidence="4" id="KW-1185">Reference proteome</keyword>
<reference evidence="3 4" key="1">
    <citation type="submission" date="2020-09" db="EMBL/GenBank/DDBJ databases">
        <title>Diversity and distribution of actinomycetes associated with coral in the coast of Hainan.</title>
        <authorList>
            <person name="Li F."/>
        </authorList>
    </citation>
    <scope>NUCLEOTIDE SEQUENCE [LARGE SCALE GENOMIC DNA]</scope>
    <source>
        <strain evidence="3 4">HNM0947</strain>
    </source>
</reference>
<dbReference type="InterPro" id="IPR032830">
    <property type="entry name" value="XPB/Ssl2_N"/>
</dbReference>
<dbReference type="GO" id="GO:0004386">
    <property type="term" value="F:helicase activity"/>
    <property type="evidence" value="ECO:0007669"/>
    <property type="project" value="UniProtKB-KW"/>
</dbReference>
<comment type="caution">
    <text evidence="3">The sequence shown here is derived from an EMBL/GenBank/DDBJ whole genome shotgun (WGS) entry which is preliminary data.</text>
</comment>
<dbReference type="EMBL" id="JADBGI010000038">
    <property type="protein sequence ID" value="MBE3002239.1"/>
    <property type="molecule type" value="Genomic_DNA"/>
</dbReference>
<evidence type="ECO:0000259" key="2">
    <source>
        <dbReference type="Pfam" id="PF13625"/>
    </source>
</evidence>
<organism evidence="3 4">
    <name type="scientific">Nocardiopsis coralli</name>
    <dbReference type="NCBI Taxonomy" id="2772213"/>
    <lineage>
        <taxon>Bacteria</taxon>
        <taxon>Bacillati</taxon>
        <taxon>Actinomycetota</taxon>
        <taxon>Actinomycetes</taxon>
        <taxon>Streptosporangiales</taxon>
        <taxon>Nocardiopsidaceae</taxon>
        <taxon>Nocardiopsis</taxon>
    </lineage>
</organism>
<feature type="region of interest" description="Disordered" evidence="1">
    <location>
        <begin position="133"/>
        <end position="158"/>
    </location>
</feature>
<evidence type="ECO:0000313" key="4">
    <source>
        <dbReference type="Proteomes" id="UP000806528"/>
    </source>
</evidence>